<accession>A0A168PMF2</accession>
<evidence type="ECO:0000313" key="1">
    <source>
        <dbReference type="EMBL" id="OAD07935.1"/>
    </source>
</evidence>
<dbReference type="VEuPathDB" id="FungiDB:MUCCIDRAFT_158182"/>
<dbReference type="EMBL" id="AMYB01000001">
    <property type="protein sequence ID" value="OAD07935.1"/>
    <property type="molecule type" value="Genomic_DNA"/>
</dbReference>
<dbReference type="Proteomes" id="UP000077051">
    <property type="component" value="Unassembled WGS sequence"/>
</dbReference>
<protein>
    <submittedName>
        <fullName evidence="1">Uncharacterized protein</fullName>
    </submittedName>
</protein>
<proteinExistence type="predicted"/>
<comment type="caution">
    <text evidence="1">The sequence shown here is derived from an EMBL/GenBank/DDBJ whole genome shotgun (WGS) entry which is preliminary data.</text>
</comment>
<name>A0A168PMF2_MUCCL</name>
<evidence type="ECO:0000313" key="2">
    <source>
        <dbReference type="Proteomes" id="UP000077051"/>
    </source>
</evidence>
<keyword evidence="2" id="KW-1185">Reference proteome</keyword>
<dbReference type="AlphaFoldDB" id="A0A168PMF2"/>
<sequence length="128" mass="14369">MNWQADLLEDDGQYIFDGSDEDELDQTELDDNFNLDIQHDIIEAPGKATLSLLTKSNSKGVSIAQVYLCIVSRVEEFSAFQQTLQTFSADTIESVTLGDNQPYPGFQQPESTLALQARLYEESLRART</sequence>
<gene>
    <name evidence="1" type="ORF">MUCCIDRAFT_158182</name>
</gene>
<reference evidence="1 2" key="1">
    <citation type="submission" date="2015-06" db="EMBL/GenBank/DDBJ databases">
        <title>Expansion of signal transduction pathways in fungi by whole-genome duplication.</title>
        <authorList>
            <consortium name="DOE Joint Genome Institute"/>
            <person name="Corrochano L.M."/>
            <person name="Kuo A."/>
            <person name="Marcet-Houben M."/>
            <person name="Polaino S."/>
            <person name="Salamov A."/>
            <person name="Villalobos J.M."/>
            <person name="Alvarez M.I."/>
            <person name="Avalos J."/>
            <person name="Benito E.P."/>
            <person name="Benoit I."/>
            <person name="Burger G."/>
            <person name="Camino L.P."/>
            <person name="Canovas D."/>
            <person name="Cerda-Olmedo E."/>
            <person name="Cheng J.-F."/>
            <person name="Dominguez A."/>
            <person name="Elias M."/>
            <person name="Eslava A.P."/>
            <person name="Glaser F."/>
            <person name="Grimwood J."/>
            <person name="Gutierrez G."/>
            <person name="Heitman J."/>
            <person name="Henrissat B."/>
            <person name="Iturriaga E.A."/>
            <person name="Lang B.F."/>
            <person name="Lavin J.L."/>
            <person name="Lee S."/>
            <person name="Li W."/>
            <person name="Lindquist E."/>
            <person name="Lopez-Garcia S."/>
            <person name="Luque E.M."/>
            <person name="Marcos A.T."/>
            <person name="Martin J."/>
            <person name="Mccluskey K."/>
            <person name="Medina H.R."/>
            <person name="Miralles-Duran A."/>
            <person name="Miyazaki A."/>
            <person name="Munoz-Torres E."/>
            <person name="Oguiza J.A."/>
            <person name="Ohm R."/>
            <person name="Olmedo M."/>
            <person name="Orejas M."/>
            <person name="Ortiz-Castellanos L."/>
            <person name="Pisabarro A.G."/>
            <person name="Rodriguez-Romero J."/>
            <person name="Ruiz-Herrera J."/>
            <person name="Ruiz-Vazquez R."/>
            <person name="Sanz C."/>
            <person name="Schackwitz W."/>
            <person name="Schmutz J."/>
            <person name="Shahriari M."/>
            <person name="Shelest E."/>
            <person name="Silva-Franco F."/>
            <person name="Soanes D."/>
            <person name="Syed K."/>
            <person name="Tagua V.G."/>
            <person name="Talbot N.J."/>
            <person name="Thon M."/>
            <person name="De Vries R.P."/>
            <person name="Wiebenga A."/>
            <person name="Yadav J.S."/>
            <person name="Braun E.L."/>
            <person name="Baker S."/>
            <person name="Garre V."/>
            <person name="Horwitz B."/>
            <person name="Torres-Martinez S."/>
            <person name="Idnurm A."/>
            <person name="Herrera-Estrella A."/>
            <person name="Gabaldon T."/>
            <person name="Grigoriev I.V."/>
        </authorList>
    </citation>
    <scope>NUCLEOTIDE SEQUENCE [LARGE SCALE GENOMIC DNA]</scope>
    <source>
        <strain evidence="1 2">CBS 277.49</strain>
    </source>
</reference>
<organism evidence="1 2">
    <name type="scientific">Mucor lusitanicus CBS 277.49</name>
    <dbReference type="NCBI Taxonomy" id="747725"/>
    <lineage>
        <taxon>Eukaryota</taxon>
        <taxon>Fungi</taxon>
        <taxon>Fungi incertae sedis</taxon>
        <taxon>Mucoromycota</taxon>
        <taxon>Mucoromycotina</taxon>
        <taxon>Mucoromycetes</taxon>
        <taxon>Mucorales</taxon>
        <taxon>Mucorineae</taxon>
        <taxon>Mucoraceae</taxon>
        <taxon>Mucor</taxon>
    </lineage>
</organism>